<dbReference type="GO" id="GO:0005524">
    <property type="term" value="F:ATP binding"/>
    <property type="evidence" value="ECO:0007669"/>
    <property type="project" value="UniProtKB-KW"/>
</dbReference>
<evidence type="ECO:0000313" key="4">
    <source>
        <dbReference type="EMBL" id="CRG95878.1"/>
    </source>
</evidence>
<dbReference type="Pfam" id="PF03630">
    <property type="entry name" value="Fumble"/>
    <property type="match status" value="2"/>
</dbReference>
<keyword evidence="3" id="KW-0173">Coenzyme A biosynthesis</keyword>
<evidence type="ECO:0000313" key="5">
    <source>
        <dbReference type="Proteomes" id="UP000220797"/>
    </source>
</evidence>
<dbReference type="GeneID" id="39731623"/>
<keyword evidence="2" id="KW-0067">ATP-binding</keyword>
<comment type="caution">
    <text evidence="4">The sequence shown here is derived from an EMBL/GenBank/DDBJ whole genome shotgun (WGS) entry which is preliminary data.</text>
</comment>
<evidence type="ECO:0000256" key="3">
    <source>
        <dbReference type="ARBA" id="ARBA00022993"/>
    </source>
</evidence>
<dbReference type="GO" id="GO:0004594">
    <property type="term" value="F:pantothenate kinase activity"/>
    <property type="evidence" value="ECO:0007669"/>
    <property type="project" value="TreeGrafter"/>
</dbReference>
<dbReference type="GO" id="GO:0015937">
    <property type="term" value="P:coenzyme A biosynthetic process"/>
    <property type="evidence" value="ECO:0007669"/>
    <property type="project" value="UniProtKB-KW"/>
</dbReference>
<name>A0A1J1GTM0_PLAGA</name>
<dbReference type="InterPro" id="IPR004567">
    <property type="entry name" value="Type_II_PanK"/>
</dbReference>
<dbReference type="OrthoDB" id="498611at2759"/>
<dbReference type="InterPro" id="IPR043129">
    <property type="entry name" value="ATPase_NBD"/>
</dbReference>
<sequence>MGNTLGIDCSFNYVHVTNILINDRNKKKTFIEIKNKCNTCSHNRNVLEYDNTKDLYSLSNSYKLELKKNEDDIEKKYFSLGTNIINRDHSENQIKESLYVIEDNKEIFNETLENNGESDDTKYFSEEIRKKKEKESVIYKNRSDNKIMENYINNKEKISNENSSNFLKEIERKKESHNSTNNEFCKDYVIMQKDIFEYIMDVQNIIEDTVQLIILKREIEKSQSSQFSLRELSEHFKENEDLYKKFHIYKNFIKNNMSSELENDEKNENNDEIAQIYFWTLKIKRIDQAILKYSKCIKNILINITGKNSNYVKKKFMELKKMNNIYYHKEIKCINSSICFLKHFYPKGLYHFISSRTSNVENASVSSQEEIMLKKHFLNKKEVTEISPYIIVNIKRGITYHLINEENLIKRIGGCLIGCKSIIGLFFLITKKLCSLEMICKLAQNGVSKTFDMTVEDIYGSPYSAVGLRGDIIASFFGKAQNINYINNSIDSSRKEIYSNLKEDILDNQEHVSSFEYLSFESSESDENDDNWYSHIFSKSKNNYSTYINSRKNMLKENLFNFHSDSLCNYTSVSIKEKKLLQKEKKRNYMKNIYEDNYLIKETADNQKSSDFKNNIYKYESDDDNYKKEIKNYRGRNSDNNIIMRNAIEKNNKENLHIFVNKKKENIFLKKSSSDSNLNVKKGNDINKNTSKFMYKNKNKKLNNFLKIDSEKIKNHYDEEITNITKFNTNECDIAKSLLSMVIFTIVHLSYFHSHMCNVKSIIFSGLLLDNSVCLSLVKIIINFMSHNTQKLYFSKFSKHLGSLGSALHLIDLDNLFLKCK</sequence>
<dbReference type="SUPFAM" id="SSF53067">
    <property type="entry name" value="Actin-like ATPase domain"/>
    <property type="match status" value="1"/>
</dbReference>
<keyword evidence="5" id="KW-1185">Reference proteome</keyword>
<evidence type="ECO:0000256" key="2">
    <source>
        <dbReference type="ARBA" id="ARBA00022840"/>
    </source>
</evidence>
<dbReference type="PANTHER" id="PTHR12280">
    <property type="entry name" value="PANTOTHENATE KINASE"/>
    <property type="match status" value="1"/>
</dbReference>
<dbReference type="GO" id="GO:0005634">
    <property type="term" value="C:nucleus"/>
    <property type="evidence" value="ECO:0007669"/>
    <property type="project" value="TreeGrafter"/>
</dbReference>
<dbReference type="Gene3D" id="3.30.420.40">
    <property type="match status" value="2"/>
</dbReference>
<accession>A0A1J1GTM0</accession>
<proteinExistence type="predicted"/>
<dbReference type="GO" id="GO:0005829">
    <property type="term" value="C:cytosol"/>
    <property type="evidence" value="ECO:0007669"/>
    <property type="project" value="TreeGrafter"/>
</dbReference>
<protein>
    <submittedName>
        <fullName evidence="4">Pantothenate kinase, putative</fullName>
    </submittedName>
</protein>
<dbReference type="PANTHER" id="PTHR12280:SF20">
    <property type="entry name" value="4'-PHOSPHOPANTETHEINE PHOSPHATASE"/>
    <property type="match status" value="1"/>
</dbReference>
<gene>
    <name evidence="4" type="ORF">PGAL8A_00309000</name>
</gene>
<dbReference type="EMBL" id="CVMV01000045">
    <property type="protein sequence ID" value="CRG95878.1"/>
    <property type="molecule type" value="Genomic_DNA"/>
</dbReference>
<keyword evidence="4" id="KW-0418">Kinase</keyword>
<evidence type="ECO:0000256" key="1">
    <source>
        <dbReference type="ARBA" id="ARBA00022741"/>
    </source>
</evidence>
<keyword evidence="1" id="KW-0547">Nucleotide-binding</keyword>
<organism evidence="4 5">
    <name type="scientific">Plasmodium gallinaceum</name>
    <dbReference type="NCBI Taxonomy" id="5849"/>
    <lineage>
        <taxon>Eukaryota</taxon>
        <taxon>Sar</taxon>
        <taxon>Alveolata</taxon>
        <taxon>Apicomplexa</taxon>
        <taxon>Aconoidasida</taxon>
        <taxon>Haemosporida</taxon>
        <taxon>Plasmodiidae</taxon>
        <taxon>Plasmodium</taxon>
        <taxon>Plasmodium (Haemamoeba)</taxon>
    </lineage>
</organism>
<dbReference type="RefSeq" id="XP_028528686.1">
    <property type="nucleotide sequence ID" value="XM_028672100.1"/>
</dbReference>
<dbReference type="VEuPathDB" id="PlasmoDB:PGAL8A_00309000"/>
<dbReference type="AlphaFoldDB" id="A0A1J1GTM0"/>
<reference evidence="4" key="1">
    <citation type="submission" date="2015-04" db="EMBL/GenBank/DDBJ databases">
        <authorList>
            <consortium name="Pathogen Informatics"/>
        </authorList>
    </citation>
    <scope>NUCLEOTIDE SEQUENCE [LARGE SCALE GENOMIC DNA]</scope>
    <source>
        <strain evidence="4">8A</strain>
    </source>
</reference>
<dbReference type="Proteomes" id="UP000220797">
    <property type="component" value="Unassembled WGS sequence"/>
</dbReference>
<keyword evidence="4" id="KW-0808">Transferase</keyword>